<dbReference type="RefSeq" id="WP_014214558.1">
    <property type="nucleotide sequence ID" value="NC_016605.1"/>
</dbReference>
<dbReference type="AlphaFoldDB" id="G8PE99"/>
<proteinExistence type="predicted"/>
<dbReference type="InterPro" id="IPR029787">
    <property type="entry name" value="Nucleotide_cyclase"/>
</dbReference>
<dbReference type="GO" id="GO:0052621">
    <property type="term" value="F:diguanylate cyclase activity"/>
    <property type="evidence" value="ECO:0007669"/>
    <property type="project" value="TreeGrafter"/>
</dbReference>
<dbReference type="GO" id="GO:0005886">
    <property type="term" value="C:plasma membrane"/>
    <property type="evidence" value="ECO:0007669"/>
    <property type="project" value="TreeGrafter"/>
</dbReference>
<dbReference type="EMBL" id="CP003137">
    <property type="protein sequence ID" value="AEV94360.1"/>
    <property type="molecule type" value="Genomic_DNA"/>
</dbReference>
<dbReference type="InterPro" id="IPR050469">
    <property type="entry name" value="Diguanylate_Cyclase"/>
</dbReference>
<keyword evidence="1" id="KW-0472">Membrane</keyword>
<gene>
    <name evidence="3" type="ordered locus">PECL_22</name>
</gene>
<dbReference type="STRING" id="701521.PECL_22"/>
<dbReference type="PANTHER" id="PTHR45138:SF9">
    <property type="entry name" value="DIGUANYLATE CYCLASE DGCM-RELATED"/>
    <property type="match status" value="1"/>
</dbReference>
<feature type="transmembrane region" description="Helical" evidence="1">
    <location>
        <begin position="6"/>
        <end position="29"/>
    </location>
</feature>
<keyword evidence="4" id="KW-1185">Reference proteome</keyword>
<reference evidence="3 4" key="1">
    <citation type="journal article" date="2012" name="J. Bacteriol.">
        <title>Complete Genome Sequence of the Beer Spoilage Organism Pediococcus claussenii ATCC BAA-344T.</title>
        <authorList>
            <person name="Pittet V."/>
            <person name="Abegunde T."/>
            <person name="Marfleet T."/>
            <person name="Haakensen M."/>
            <person name="Morrow K."/>
            <person name="Jayaprakash T."/>
            <person name="Schroeder K."/>
            <person name="Trost B."/>
            <person name="Byrns S."/>
            <person name="Bergsveinson J."/>
            <person name="Kusalik A."/>
            <person name="Ziola B."/>
        </authorList>
    </citation>
    <scope>NUCLEOTIDE SEQUENCE [LARGE SCALE GENOMIC DNA]</scope>
    <source>
        <strain evidence="3 4">ATCC BAA-344</strain>
    </source>
</reference>
<dbReference type="GO" id="GO:0043709">
    <property type="term" value="P:cell adhesion involved in single-species biofilm formation"/>
    <property type="evidence" value="ECO:0007669"/>
    <property type="project" value="TreeGrafter"/>
</dbReference>
<protein>
    <submittedName>
        <fullName evidence="3">Diguanylate cyclase domain protein</fullName>
    </submittedName>
</protein>
<name>G8PE99_PEDCP</name>
<dbReference type="InterPro" id="IPR043128">
    <property type="entry name" value="Rev_trsase/Diguanyl_cyclase"/>
</dbReference>
<feature type="transmembrane region" description="Helical" evidence="1">
    <location>
        <begin position="49"/>
        <end position="70"/>
    </location>
</feature>
<evidence type="ECO:0000313" key="4">
    <source>
        <dbReference type="Proteomes" id="UP000005444"/>
    </source>
</evidence>
<dbReference type="NCBIfam" id="TIGR00254">
    <property type="entry name" value="GGDEF"/>
    <property type="match status" value="1"/>
</dbReference>
<dbReference type="PANTHER" id="PTHR45138">
    <property type="entry name" value="REGULATORY COMPONENTS OF SENSORY TRANSDUCTION SYSTEM"/>
    <property type="match status" value="1"/>
</dbReference>
<keyword evidence="1" id="KW-1133">Transmembrane helix</keyword>
<accession>G8PE99</accession>
<dbReference type="InterPro" id="IPR000160">
    <property type="entry name" value="GGDEF_dom"/>
</dbReference>
<feature type="transmembrane region" description="Helical" evidence="1">
    <location>
        <begin position="184"/>
        <end position="203"/>
    </location>
</feature>
<dbReference type="HOGENOM" id="CLU_000445_11_1_9"/>
<dbReference type="KEGG" id="pce:PECL_22"/>
<dbReference type="CDD" id="cd01949">
    <property type="entry name" value="GGDEF"/>
    <property type="match status" value="1"/>
</dbReference>
<organism evidence="3 4">
    <name type="scientific">Pediococcus claussenii (strain ATCC BAA-344 / DSM 14800 / JCM 18046 / KCTC 3811 / LMG 21948 / P06)</name>
    <dbReference type="NCBI Taxonomy" id="701521"/>
    <lineage>
        <taxon>Bacteria</taxon>
        <taxon>Bacillati</taxon>
        <taxon>Bacillota</taxon>
        <taxon>Bacilli</taxon>
        <taxon>Lactobacillales</taxon>
        <taxon>Lactobacillaceae</taxon>
        <taxon>Pediococcus</taxon>
    </lineage>
</organism>
<dbReference type="eggNOG" id="COG3706">
    <property type="taxonomic scope" value="Bacteria"/>
</dbReference>
<dbReference type="Proteomes" id="UP000005444">
    <property type="component" value="Chromosome"/>
</dbReference>
<keyword evidence="1" id="KW-0812">Transmembrane</keyword>
<dbReference type="Gene3D" id="3.30.70.270">
    <property type="match status" value="1"/>
</dbReference>
<feature type="domain" description="GGDEF" evidence="2">
    <location>
        <begin position="245"/>
        <end position="379"/>
    </location>
</feature>
<evidence type="ECO:0000259" key="2">
    <source>
        <dbReference type="PROSITE" id="PS50887"/>
    </source>
</evidence>
<dbReference type="SMART" id="SM00267">
    <property type="entry name" value="GGDEF"/>
    <property type="match status" value="1"/>
</dbReference>
<dbReference type="PATRIC" id="fig|701521.8.peg.21"/>
<feature type="transmembrane region" description="Helical" evidence="1">
    <location>
        <begin position="122"/>
        <end position="140"/>
    </location>
</feature>
<dbReference type="Pfam" id="PF00990">
    <property type="entry name" value="GGDEF"/>
    <property type="match status" value="1"/>
</dbReference>
<evidence type="ECO:0000256" key="1">
    <source>
        <dbReference type="SAM" id="Phobius"/>
    </source>
</evidence>
<feature type="transmembrane region" description="Helical" evidence="1">
    <location>
        <begin position="145"/>
        <end position="164"/>
    </location>
</feature>
<dbReference type="SUPFAM" id="SSF55073">
    <property type="entry name" value="Nucleotide cyclase"/>
    <property type="match status" value="1"/>
</dbReference>
<sequence>MILSQWLLPPLFTGIFFALGIVLGFQMLINAFGPSDSGSEWRFERLTGARYAVSVLYFGAFSFIFEYASYQTNNDFAFLNFKLLLLSYVLVFLGKRTAAIIVAICGASFIVLRGFSWEALQYIGLILVVYLLASILITFLQKKRWLLLTWSISIDVLTTLFWFFSKMIGFGTFVEISDKQVWEYVLGFIVTNACLSIGLHQIVKQNDHMMMITQQATIDTTTGLPNHEVFLQEYHQIMKQKVQNPPMTLIALDIDQFKHINDVYGHLVGNKALDAVGKTMINLVDTNTSVRGYRVGGEEFEFIVKKMDDAKVRKLASVLKQRIADTVVIDGDNNLNITISIGIATRTIDDSETDLYERADRMLYISKGRGRNQITTDRDE</sequence>
<dbReference type="GO" id="GO:1902201">
    <property type="term" value="P:negative regulation of bacterial-type flagellum-dependent cell motility"/>
    <property type="evidence" value="ECO:0007669"/>
    <property type="project" value="TreeGrafter"/>
</dbReference>
<dbReference type="PROSITE" id="PS50887">
    <property type="entry name" value="GGDEF"/>
    <property type="match status" value="1"/>
</dbReference>
<evidence type="ECO:0000313" key="3">
    <source>
        <dbReference type="EMBL" id="AEV94360.1"/>
    </source>
</evidence>